<name>A0A379CJ77_9FIRM</name>
<dbReference type="RefSeq" id="WP_019595774.1">
    <property type="nucleotide sequence ID" value="NZ_FOVA01000025.1"/>
</dbReference>
<dbReference type="AlphaFoldDB" id="A0A379CJ77"/>
<sequence>MREKLIDLRKNGDREIPKIDSIFPKDLIDNYPNEVVLLYSRGMENRQIGRTYFLLREVVEKNGIYATNDRTRLNSIKKYSQSLDFYKDGEFYFDRSNTTMLVSGSVIGKRFMGKTIFLDLDISVSQIGMLKSFISDLRIRGAIVSGICRVQVPDCSVV</sequence>
<gene>
    <name evidence="1" type="ORF">NCTC11460_02097</name>
</gene>
<proteinExistence type="predicted"/>
<organism evidence="1 2">
    <name type="scientific">Peptostreptococcus anaerobius</name>
    <dbReference type="NCBI Taxonomy" id="1261"/>
    <lineage>
        <taxon>Bacteria</taxon>
        <taxon>Bacillati</taxon>
        <taxon>Bacillota</taxon>
        <taxon>Clostridia</taxon>
        <taxon>Peptostreptococcales</taxon>
        <taxon>Peptostreptococcaceae</taxon>
        <taxon>Peptostreptococcus</taxon>
    </lineage>
</organism>
<evidence type="ECO:0000313" key="1">
    <source>
        <dbReference type="EMBL" id="SUB62089.1"/>
    </source>
</evidence>
<dbReference type="EMBL" id="UGTB01000004">
    <property type="protein sequence ID" value="SUB62089.1"/>
    <property type="molecule type" value="Genomic_DNA"/>
</dbReference>
<accession>A0A379CJ77</accession>
<protein>
    <submittedName>
        <fullName evidence="1">Uncharacterized protein</fullName>
    </submittedName>
</protein>
<dbReference type="Proteomes" id="UP000255101">
    <property type="component" value="Unassembled WGS sequence"/>
</dbReference>
<evidence type="ECO:0000313" key="2">
    <source>
        <dbReference type="Proteomes" id="UP000255101"/>
    </source>
</evidence>
<reference evidence="1 2" key="1">
    <citation type="submission" date="2018-06" db="EMBL/GenBank/DDBJ databases">
        <authorList>
            <consortium name="Pathogen Informatics"/>
            <person name="Doyle S."/>
        </authorList>
    </citation>
    <scope>NUCLEOTIDE SEQUENCE [LARGE SCALE GENOMIC DNA]</scope>
    <source>
        <strain evidence="1 2">NCTC11460</strain>
    </source>
</reference>